<comment type="caution">
    <text evidence="1">The sequence shown here is derived from an EMBL/GenBank/DDBJ whole genome shotgun (WGS) entry which is preliminary data.</text>
</comment>
<keyword evidence="2" id="KW-1185">Reference proteome</keyword>
<reference evidence="1 2" key="1">
    <citation type="submission" date="2018-07" db="EMBL/GenBank/DDBJ databases">
        <title>Genomic Encyclopedia of Type Strains, Phase IV (KMG-IV): sequencing the most valuable type-strain genomes for metagenomic binning, comparative biology and taxonomic classification.</title>
        <authorList>
            <person name="Goeker M."/>
        </authorList>
    </citation>
    <scope>NUCLEOTIDE SEQUENCE [LARGE SCALE GENOMIC DNA]</scope>
    <source>
        <strain evidence="1 2">DSM 21634</strain>
    </source>
</reference>
<protein>
    <submittedName>
        <fullName evidence="1">Uncharacterized protein</fullName>
    </submittedName>
</protein>
<evidence type="ECO:0000313" key="1">
    <source>
        <dbReference type="EMBL" id="RCW73829.1"/>
    </source>
</evidence>
<dbReference type="Proteomes" id="UP000252884">
    <property type="component" value="Unassembled WGS sequence"/>
</dbReference>
<dbReference type="RefSeq" id="WP_245965612.1">
    <property type="nucleotide sequence ID" value="NZ_QPJK01000002.1"/>
</dbReference>
<accession>A0A368Y280</accession>
<proteinExistence type="predicted"/>
<dbReference type="AlphaFoldDB" id="A0A368Y280"/>
<sequence>MITLTPDAAAQVVAGTPPKPAGHAPGTHVMLWSQSQCALHIEPMDAMLSTNRQAYADDRRIDYVPLFIGTDEDCRAIAASVRGTMHTRQDARREAVQA</sequence>
<evidence type="ECO:0000313" key="2">
    <source>
        <dbReference type="Proteomes" id="UP000252884"/>
    </source>
</evidence>
<name>A0A368Y280_9BURK</name>
<gene>
    <name evidence="1" type="ORF">DES41_102143</name>
</gene>
<dbReference type="EMBL" id="QPJK01000002">
    <property type="protein sequence ID" value="RCW73829.1"/>
    <property type="molecule type" value="Genomic_DNA"/>
</dbReference>
<organism evidence="1 2">
    <name type="scientific">Pseudorhodoferax soli</name>
    <dbReference type="NCBI Taxonomy" id="545864"/>
    <lineage>
        <taxon>Bacteria</taxon>
        <taxon>Pseudomonadati</taxon>
        <taxon>Pseudomonadota</taxon>
        <taxon>Betaproteobacteria</taxon>
        <taxon>Burkholderiales</taxon>
        <taxon>Comamonadaceae</taxon>
    </lineage>
</organism>